<evidence type="ECO:0000313" key="2">
    <source>
        <dbReference type="EMBL" id="MFB9732011.1"/>
    </source>
</evidence>
<keyword evidence="1" id="KW-1133">Transmembrane helix</keyword>
<dbReference type="Proteomes" id="UP001589613">
    <property type="component" value="Unassembled WGS sequence"/>
</dbReference>
<accession>A0ABV5V2I6</accession>
<evidence type="ECO:0000313" key="3">
    <source>
        <dbReference type="Proteomes" id="UP001589613"/>
    </source>
</evidence>
<keyword evidence="3" id="KW-1185">Reference proteome</keyword>
<sequence>MDTDRAQDPRLAEPPATLTRDRWWVTVAAVVWIVGSLFGTGVIGGGVEQQGDGLFSDSATLIAPMGPAFSIWSVIYLGLAAYVVWQWLPSTARSRWAARTRIPAGIAIALNGLWLLVVQADLIWLSVVVMAGIVVSLGLVLRATAHLPREGWGADLTVSATHGLYLGWICVATCANVALFLVDLGVPETGTTSELVTAAVIAVVVVLAAWLLARTGQRIFAGGLAAAVVWGLAWVAAGRLTAEPESTTVGLAAAVAAVGVAALAVVLIVKKGTDPGRTRVAA</sequence>
<feature type="transmembrane region" description="Helical" evidence="1">
    <location>
        <begin position="194"/>
        <end position="212"/>
    </location>
</feature>
<name>A0ABV5V2I6_9MICO</name>
<feature type="transmembrane region" description="Helical" evidence="1">
    <location>
        <begin position="164"/>
        <end position="182"/>
    </location>
</feature>
<proteinExistence type="predicted"/>
<keyword evidence="1" id="KW-0472">Membrane</keyword>
<feature type="transmembrane region" description="Helical" evidence="1">
    <location>
        <begin position="123"/>
        <end position="143"/>
    </location>
</feature>
<organism evidence="2 3">
    <name type="scientific">Ornithinimicrobium kibberense</name>
    <dbReference type="NCBI Taxonomy" id="282060"/>
    <lineage>
        <taxon>Bacteria</taxon>
        <taxon>Bacillati</taxon>
        <taxon>Actinomycetota</taxon>
        <taxon>Actinomycetes</taxon>
        <taxon>Micrococcales</taxon>
        <taxon>Ornithinimicrobiaceae</taxon>
        <taxon>Ornithinimicrobium</taxon>
    </lineage>
</organism>
<feature type="transmembrane region" description="Helical" evidence="1">
    <location>
        <begin position="249"/>
        <end position="269"/>
    </location>
</feature>
<comment type="caution">
    <text evidence="2">The sequence shown here is derived from an EMBL/GenBank/DDBJ whole genome shotgun (WGS) entry which is preliminary data.</text>
</comment>
<dbReference type="InterPro" id="IPR038330">
    <property type="entry name" value="TspO/MBR-related_sf"/>
</dbReference>
<evidence type="ECO:0000256" key="1">
    <source>
        <dbReference type="SAM" id="Phobius"/>
    </source>
</evidence>
<dbReference type="RefSeq" id="WP_141337704.1">
    <property type="nucleotide sequence ID" value="NZ_JBHMAX010000015.1"/>
</dbReference>
<reference evidence="2 3" key="1">
    <citation type="submission" date="2024-09" db="EMBL/GenBank/DDBJ databases">
        <authorList>
            <person name="Sun Q."/>
            <person name="Mori K."/>
        </authorList>
    </citation>
    <scope>NUCLEOTIDE SEQUENCE [LARGE SCALE GENOMIC DNA]</scope>
    <source>
        <strain evidence="2 3">JCM 12763</strain>
    </source>
</reference>
<keyword evidence="1" id="KW-0812">Transmembrane</keyword>
<dbReference type="EMBL" id="JBHMAX010000015">
    <property type="protein sequence ID" value="MFB9732011.1"/>
    <property type="molecule type" value="Genomic_DNA"/>
</dbReference>
<feature type="transmembrane region" description="Helical" evidence="1">
    <location>
        <begin position="23"/>
        <end position="47"/>
    </location>
</feature>
<protein>
    <submittedName>
        <fullName evidence="2">TspO/MBR family protein</fullName>
    </submittedName>
</protein>
<dbReference type="PANTHER" id="PTHR33802">
    <property type="entry name" value="SI:CH211-161H7.5-RELATED"/>
    <property type="match status" value="1"/>
</dbReference>
<feature type="transmembrane region" description="Helical" evidence="1">
    <location>
        <begin position="67"/>
        <end position="88"/>
    </location>
</feature>
<dbReference type="Gene3D" id="1.20.1260.100">
    <property type="entry name" value="TspO/MBR protein"/>
    <property type="match status" value="1"/>
</dbReference>
<gene>
    <name evidence="2" type="ORF">ACFFN0_08135</name>
</gene>
<feature type="transmembrane region" description="Helical" evidence="1">
    <location>
        <begin position="100"/>
        <end position="117"/>
    </location>
</feature>
<dbReference type="PANTHER" id="PTHR33802:SF1">
    <property type="entry name" value="XK-RELATED PROTEIN"/>
    <property type="match status" value="1"/>
</dbReference>
<feature type="transmembrane region" description="Helical" evidence="1">
    <location>
        <begin position="219"/>
        <end position="237"/>
    </location>
</feature>